<evidence type="ECO:0000313" key="2">
    <source>
        <dbReference type="Proteomes" id="UP000760860"/>
    </source>
</evidence>
<comment type="caution">
    <text evidence="1">The sequence shown here is derived from an EMBL/GenBank/DDBJ whole genome shotgun (WGS) entry which is preliminary data.</text>
</comment>
<accession>A0A8T1HA94</accession>
<gene>
    <name evidence="1" type="ORF">PC129_g20015</name>
</gene>
<evidence type="ECO:0000313" key="1">
    <source>
        <dbReference type="EMBL" id="KAG3208969.1"/>
    </source>
</evidence>
<organism evidence="1 2">
    <name type="scientific">Phytophthora cactorum</name>
    <dbReference type="NCBI Taxonomy" id="29920"/>
    <lineage>
        <taxon>Eukaryota</taxon>
        <taxon>Sar</taxon>
        <taxon>Stramenopiles</taxon>
        <taxon>Oomycota</taxon>
        <taxon>Peronosporomycetes</taxon>
        <taxon>Peronosporales</taxon>
        <taxon>Peronosporaceae</taxon>
        <taxon>Phytophthora</taxon>
    </lineage>
</organism>
<name>A0A8T1HA94_9STRA</name>
<dbReference type="AlphaFoldDB" id="A0A8T1HA94"/>
<proteinExistence type="predicted"/>
<protein>
    <submittedName>
        <fullName evidence="1">Uncharacterized protein</fullName>
    </submittedName>
</protein>
<dbReference type="EMBL" id="RCMV01001360">
    <property type="protein sequence ID" value="KAG3208969.1"/>
    <property type="molecule type" value="Genomic_DNA"/>
</dbReference>
<dbReference type="Proteomes" id="UP000760860">
    <property type="component" value="Unassembled WGS sequence"/>
</dbReference>
<sequence length="105" mass="12261">MHQDYESNNGPTRVVSTKLLKKLLRAPDNEFCFMIQFEDSAKADRQKAQDWDALKGHPAEQLLLKYKNVVFRAHLPAVPPTRETDIKAEIEIHQWRENNFDSVKI</sequence>
<reference evidence="1" key="1">
    <citation type="submission" date="2018-05" db="EMBL/GenBank/DDBJ databases">
        <title>Effector identification in a new, highly contiguous assembly of the strawberry crown rot pathogen Phytophthora cactorum.</title>
        <authorList>
            <person name="Armitage A.D."/>
            <person name="Nellist C.F."/>
            <person name="Bates H."/>
            <person name="Vickerstaff R.J."/>
            <person name="Harrison R.J."/>
        </authorList>
    </citation>
    <scope>NUCLEOTIDE SEQUENCE</scope>
    <source>
        <strain evidence="1">P421</strain>
    </source>
</reference>